<evidence type="ECO:0000313" key="3">
    <source>
        <dbReference type="Proteomes" id="UP000584642"/>
    </source>
</evidence>
<sequence length="355" mass="40163">MKLFECQHCGQPLYFENTLCESCGRRLGYLPDRGTLSALEPDGDHWRALADPGTPYVFCANAAHDACNWMVPADSGETYCAACEHNRTIPDLSDEENLARWRRLEMAKHHLFYSLLRLGLRPKACALHDDGGLCFDFLTDGVDADGNPVPVLTGHAEGLITINVAEADDAEREKRRTAMGEPYRTLLGHFRHEVGHYFWDRLVRDTAAIDSFRALFGDEREDYGEALKRHYDQGPPADWQNSFVSAYATAHPWEDWAETWAHYLHIIDTLETARAFGLKVRPRIRLGHELQAEVDADPHRVRDMDDLIDTWLPLTYAVNSLNRSMGQPDLYPFVLSPTAIGKLAYVHDLVRKGGG</sequence>
<dbReference type="InterPro" id="IPR011201">
    <property type="entry name" value="Zinc-ribbon_6_bact"/>
</dbReference>
<protein>
    <submittedName>
        <fullName evidence="2">Zinc-binding peptidase</fullName>
    </submittedName>
</protein>
<dbReference type="Gene3D" id="3.40.390.70">
    <property type="match status" value="1"/>
</dbReference>
<evidence type="ECO:0000313" key="2">
    <source>
        <dbReference type="EMBL" id="NYZ21926.1"/>
    </source>
</evidence>
<dbReference type="PIRSF" id="PIRSF012641">
    <property type="entry name" value="UCP012641"/>
    <property type="match status" value="1"/>
</dbReference>
<dbReference type="InterPro" id="IPR031321">
    <property type="entry name" value="UCP012641"/>
</dbReference>
<dbReference type="Pfam" id="PF10005">
    <property type="entry name" value="Zn_ribbon_DZR_6"/>
    <property type="match status" value="1"/>
</dbReference>
<gene>
    <name evidence="2" type="ORF">HND93_19605</name>
</gene>
<dbReference type="Pfam" id="PF15887">
    <property type="entry name" value="Peptidase_Mx"/>
    <property type="match status" value="1"/>
</dbReference>
<organism evidence="2 3">
    <name type="scientific">Azospirillum oleiclasticum</name>
    <dbReference type="NCBI Taxonomy" id="2735135"/>
    <lineage>
        <taxon>Bacteria</taxon>
        <taxon>Pseudomonadati</taxon>
        <taxon>Pseudomonadota</taxon>
        <taxon>Alphaproteobacteria</taxon>
        <taxon>Rhodospirillales</taxon>
        <taxon>Azospirillaceae</taxon>
        <taxon>Azospirillum</taxon>
    </lineage>
</organism>
<evidence type="ECO:0000259" key="1">
    <source>
        <dbReference type="Pfam" id="PF10005"/>
    </source>
</evidence>
<dbReference type="EMBL" id="JABFDB010000014">
    <property type="protein sequence ID" value="NYZ21926.1"/>
    <property type="molecule type" value="Genomic_DNA"/>
</dbReference>
<feature type="domain" description="Zinc-ribbon" evidence="1">
    <location>
        <begin position="3"/>
        <end position="94"/>
    </location>
</feature>
<name>A0ABX2TC50_9PROT</name>
<accession>A0ABX2TC50</accession>
<dbReference type="RefSeq" id="WP_180283698.1">
    <property type="nucleotide sequence ID" value="NZ_JABFDB010000014.1"/>
</dbReference>
<keyword evidence="3" id="KW-1185">Reference proteome</keyword>
<reference evidence="2 3" key="1">
    <citation type="submission" date="2020-05" db="EMBL/GenBank/DDBJ databases">
        <title>Azospirillum oleiclasticum sp. nov, a nitrogen-fixing and heavy crude oil-emulsifying bacterium isolated from the crude oil of Yumen Oilfield.</title>
        <authorList>
            <person name="Wu D."/>
            <person name="Cai M."/>
            <person name="Zhang X."/>
        </authorList>
    </citation>
    <scope>NUCLEOTIDE SEQUENCE [LARGE SCALE GENOMIC DNA]</scope>
    <source>
        <strain evidence="2 3">ROY-1-1-2</strain>
    </source>
</reference>
<dbReference type="Proteomes" id="UP000584642">
    <property type="component" value="Unassembled WGS sequence"/>
</dbReference>
<proteinExistence type="predicted"/>
<comment type="caution">
    <text evidence="2">The sequence shown here is derived from an EMBL/GenBank/DDBJ whole genome shotgun (WGS) entry which is preliminary data.</text>
</comment>